<evidence type="ECO:0000313" key="1">
    <source>
        <dbReference type="EMBL" id="QLB40527.1"/>
    </source>
</evidence>
<protein>
    <submittedName>
        <fullName evidence="1">YcjX family protein</fullName>
    </submittedName>
</protein>
<organism evidence="1 3">
    <name type="scientific">Mannheimia pernigra</name>
    <dbReference type="NCBI Taxonomy" id="111844"/>
    <lineage>
        <taxon>Bacteria</taxon>
        <taxon>Pseudomonadati</taxon>
        <taxon>Pseudomonadota</taxon>
        <taxon>Gammaproteobacteria</taxon>
        <taxon>Pasteurellales</taxon>
        <taxon>Pasteurellaceae</taxon>
        <taxon>Mannheimia</taxon>
    </lineage>
</organism>
<dbReference type="PIRSF" id="PIRSF019381">
    <property type="entry name" value="YcjX"/>
    <property type="match status" value="1"/>
</dbReference>
<dbReference type="AlphaFoldDB" id="A0A7H8UPR7"/>
<evidence type="ECO:0000313" key="2">
    <source>
        <dbReference type="EMBL" id="QLB42527.1"/>
    </source>
</evidence>
<dbReference type="Proteomes" id="UP000509660">
    <property type="component" value="Chromosome"/>
</dbReference>
<accession>A0A7H8UVR2</accession>
<dbReference type="PANTHER" id="PTHR38605">
    <property type="entry name" value="ATPASE-RELATED"/>
    <property type="match status" value="1"/>
</dbReference>
<dbReference type="Pfam" id="PF04317">
    <property type="entry name" value="DUF463"/>
    <property type="match status" value="1"/>
</dbReference>
<dbReference type="KEGG" id="mpeg:HV560_06705"/>
<dbReference type="Proteomes" id="UP000509784">
    <property type="component" value="Chromosome"/>
</dbReference>
<reference evidence="3 4" key="1">
    <citation type="submission" date="2020-06" db="EMBL/GenBank/DDBJ databases">
        <title>Mannheimia pernigra sp. nov. isolated from bovine respiratory tract.</title>
        <authorList>
            <person name="Kuhnert P."/>
            <person name="Akarsu-Egger H."/>
        </authorList>
    </citation>
    <scope>NUCLEOTIDE SEQUENCE [LARGE SCALE GENOMIC DNA]</scope>
    <source>
        <strain evidence="2 4">17CN0883</strain>
        <strain evidence="1 3">BNO311</strain>
    </source>
</reference>
<evidence type="ECO:0000313" key="4">
    <source>
        <dbReference type="Proteomes" id="UP000509784"/>
    </source>
</evidence>
<keyword evidence="3" id="KW-1185">Reference proteome</keyword>
<dbReference type="InterPro" id="IPR007413">
    <property type="entry name" value="YcjX-like"/>
</dbReference>
<name>A0A7H8UPR7_9PAST</name>
<dbReference type="PANTHER" id="PTHR38605:SF1">
    <property type="entry name" value="ATPASE"/>
    <property type="match status" value="1"/>
</dbReference>
<accession>A0A7H8UPR7</accession>
<dbReference type="EMBL" id="CP055306">
    <property type="protein sequence ID" value="QLB40527.1"/>
    <property type="molecule type" value="Genomic_DNA"/>
</dbReference>
<proteinExistence type="predicted"/>
<dbReference type="RefSeq" id="WP_176808316.1">
    <property type="nucleotide sequence ID" value="NZ_CP055302.1"/>
</dbReference>
<gene>
    <name evidence="1" type="ORF">HV559_06390</name>
    <name evidence="2" type="ORF">HV560_06705</name>
</gene>
<dbReference type="EMBL" id="CP055305">
    <property type="protein sequence ID" value="QLB42527.1"/>
    <property type="molecule type" value="Genomic_DNA"/>
</dbReference>
<evidence type="ECO:0000313" key="3">
    <source>
        <dbReference type="Proteomes" id="UP000509660"/>
    </source>
</evidence>
<sequence length="469" mass="54708">MFSKIHHKLNNFVQRGLDNHLRLAVTGLSRSGKTAFITSLIDQLLHINQAGNAHLHLFAPARNGQIISVKRVEQGDLTIPRFEYDKNRQSFEANPPYWPNSTTGISEIRLAIRYQRQHSLLRHIKETSTLYLDIFDYPGEWLLDLPLLSLSYKEWSQTQQAVHKDKRFELAQPWLQAVKKVDLFAKTNENLLADLSQQYTDYLLACKAEGMQYIQPGRFVLPTENSKGAPVFQFFPLLDLNQAEWEKLEQSDKNSLFHTLKKRYEHYQKKIVRPFYEDYFSTFDRQVILADCLTPLNYGYNEFMEMKLGLQQLFNHFHYGNRSLFSRLFSSNIDKLLFIASKADHITSDQIPNLESLMRQLVQEGGRHAEFNGIETGYLAISAIQATDAVKVTQNDKTLRAIRGIRSSDKKQVTLYPGTVPSRLPDKNYWQFNHFEFDQFEPKRIEFDQSIPHLRMDSVLQFLLADMFE</sequence>